<organism evidence="17 18">
    <name type="scientific">Nocardioides faecalis</name>
    <dbReference type="NCBI Taxonomy" id="2803858"/>
    <lineage>
        <taxon>Bacteria</taxon>
        <taxon>Bacillati</taxon>
        <taxon>Actinomycetota</taxon>
        <taxon>Actinomycetes</taxon>
        <taxon>Propionibacteriales</taxon>
        <taxon>Nocardioidaceae</taxon>
        <taxon>Nocardioides</taxon>
    </lineage>
</organism>
<reference evidence="17" key="1">
    <citation type="submission" date="2021-01" db="EMBL/GenBank/DDBJ databases">
        <title>Novel species in genus Nocardioides.</title>
        <authorList>
            <person name="Zhang G."/>
        </authorList>
    </citation>
    <scope>NUCLEOTIDE SEQUENCE</scope>
    <source>
        <strain evidence="17">Zg-536</strain>
    </source>
</reference>
<dbReference type="InterPro" id="IPR046373">
    <property type="entry name" value="Acyl-CoA_Oxase/DH_mid-dom_sf"/>
</dbReference>
<feature type="domain" description="Acyl-CoA dehydrogenase C-terminal" evidence="16">
    <location>
        <begin position="271"/>
        <end position="391"/>
    </location>
</feature>
<evidence type="ECO:0000256" key="8">
    <source>
        <dbReference type="ARBA" id="ARBA00034317"/>
    </source>
</evidence>
<evidence type="ECO:0000259" key="15">
    <source>
        <dbReference type="Pfam" id="PF02771"/>
    </source>
</evidence>
<dbReference type="SUPFAM" id="SSF56645">
    <property type="entry name" value="Acyl-CoA dehydrogenase NM domain-like"/>
    <property type="match status" value="1"/>
</dbReference>
<comment type="catalytic activity">
    <reaction evidence="13">
        <text>dibenzothiophene + 2 FMNH2 + 2 O2 = dibenzothiophene 5,5-dioxide + 2 FMN + 2 H2O + 2 H(+)</text>
        <dbReference type="Rhea" id="RHEA:49072"/>
        <dbReference type="ChEBI" id="CHEBI:15377"/>
        <dbReference type="ChEBI" id="CHEBI:15378"/>
        <dbReference type="ChEBI" id="CHEBI:15379"/>
        <dbReference type="ChEBI" id="CHEBI:23681"/>
        <dbReference type="ChEBI" id="CHEBI:57618"/>
        <dbReference type="ChEBI" id="CHEBI:58210"/>
        <dbReference type="ChEBI" id="CHEBI:90356"/>
        <dbReference type="EC" id="1.14.14.21"/>
    </reaction>
</comment>
<accession>A0A939BV51</accession>
<dbReference type="Gene3D" id="2.40.110.10">
    <property type="entry name" value="Butyryl-CoA Dehydrogenase, subunit A, domain 2"/>
    <property type="match status" value="1"/>
</dbReference>
<dbReference type="InterPro" id="IPR009100">
    <property type="entry name" value="AcylCoA_DH/oxidase_NM_dom_sf"/>
</dbReference>
<protein>
    <recommendedName>
        <fullName evidence="10">Dibenzothiophene monooxygenase</fullName>
        <ecNumber evidence="9">1.14.14.21</ecNumber>
    </recommendedName>
</protein>
<dbReference type="GO" id="GO:0004497">
    <property type="term" value="F:monooxygenase activity"/>
    <property type="evidence" value="ECO:0007669"/>
    <property type="project" value="UniProtKB-KW"/>
</dbReference>
<evidence type="ECO:0000313" key="17">
    <source>
        <dbReference type="EMBL" id="MBM9459192.1"/>
    </source>
</evidence>
<evidence type="ECO:0000256" key="5">
    <source>
        <dbReference type="ARBA" id="ARBA00023002"/>
    </source>
</evidence>
<dbReference type="InterPro" id="IPR037069">
    <property type="entry name" value="AcylCoA_DH/ox_N_sf"/>
</dbReference>
<dbReference type="GO" id="GO:0003995">
    <property type="term" value="F:acyl-CoA dehydrogenase activity"/>
    <property type="evidence" value="ECO:0007669"/>
    <property type="project" value="TreeGrafter"/>
</dbReference>
<dbReference type="InterPro" id="IPR013786">
    <property type="entry name" value="AcylCoA_DH/ox_N"/>
</dbReference>
<dbReference type="Gene3D" id="1.20.140.10">
    <property type="entry name" value="Butyryl-CoA Dehydrogenase, subunit A, domain 3"/>
    <property type="match status" value="1"/>
</dbReference>
<comment type="catalytic activity">
    <reaction evidence="11">
        <text>dibenzothiophene + FMNH2 + O2 = dibenzothiophene 5-oxide + FMN + H2O + H(+)</text>
        <dbReference type="Rhea" id="RHEA:49076"/>
        <dbReference type="ChEBI" id="CHEBI:15377"/>
        <dbReference type="ChEBI" id="CHEBI:15378"/>
        <dbReference type="ChEBI" id="CHEBI:15379"/>
        <dbReference type="ChEBI" id="CHEBI:23681"/>
        <dbReference type="ChEBI" id="CHEBI:23683"/>
        <dbReference type="ChEBI" id="CHEBI:57618"/>
        <dbReference type="ChEBI" id="CHEBI:58210"/>
    </reaction>
</comment>
<dbReference type="PANTHER" id="PTHR43884:SF12">
    <property type="entry name" value="ISOVALERYL-COA DEHYDROGENASE, MITOCHONDRIAL-RELATED"/>
    <property type="match status" value="1"/>
</dbReference>
<dbReference type="AlphaFoldDB" id="A0A939BV51"/>
<dbReference type="RefSeq" id="WP_205290513.1">
    <property type="nucleotide sequence ID" value="NZ_CP074406.1"/>
</dbReference>
<feature type="domain" description="Acyl-CoA oxidase/dehydrogenase middle" evidence="14">
    <location>
        <begin position="147"/>
        <end position="240"/>
    </location>
</feature>
<evidence type="ECO:0000259" key="16">
    <source>
        <dbReference type="Pfam" id="PF08028"/>
    </source>
</evidence>
<dbReference type="GO" id="GO:0005737">
    <property type="term" value="C:cytoplasm"/>
    <property type="evidence" value="ECO:0007669"/>
    <property type="project" value="UniProtKB-SubCell"/>
</dbReference>
<dbReference type="Pfam" id="PF02771">
    <property type="entry name" value="Acyl-CoA_dh_N"/>
    <property type="match status" value="1"/>
</dbReference>
<comment type="similarity">
    <text evidence="8">Belongs to the DszC flavin monooxygenase family.</text>
</comment>
<evidence type="ECO:0000256" key="12">
    <source>
        <dbReference type="ARBA" id="ARBA00048445"/>
    </source>
</evidence>
<dbReference type="InterPro" id="IPR013107">
    <property type="entry name" value="Acyl-CoA_DH_C"/>
</dbReference>
<dbReference type="EC" id="1.14.14.21" evidence="9"/>
<comment type="subcellular location">
    <subcellularLocation>
        <location evidence="1">Cytoplasm</location>
    </subcellularLocation>
</comment>
<evidence type="ECO:0000256" key="4">
    <source>
        <dbReference type="ARBA" id="ARBA00022741"/>
    </source>
</evidence>
<evidence type="ECO:0000256" key="1">
    <source>
        <dbReference type="ARBA" id="ARBA00004496"/>
    </source>
</evidence>
<comment type="pathway">
    <text evidence="7">Sulfur metabolism; dibenzothiophene degradation.</text>
</comment>
<keyword evidence="2" id="KW-0285">Flavoprotein</keyword>
<evidence type="ECO:0000256" key="6">
    <source>
        <dbReference type="ARBA" id="ARBA00023033"/>
    </source>
</evidence>
<dbReference type="Pfam" id="PF02770">
    <property type="entry name" value="Acyl-CoA_dh_M"/>
    <property type="match status" value="1"/>
</dbReference>
<evidence type="ECO:0000256" key="11">
    <source>
        <dbReference type="ARBA" id="ARBA00047859"/>
    </source>
</evidence>
<comment type="caution">
    <text evidence="17">The sequence shown here is derived from an EMBL/GenBank/DDBJ whole genome shotgun (WGS) entry which is preliminary data.</text>
</comment>
<keyword evidence="18" id="KW-1185">Reference proteome</keyword>
<keyword evidence="6" id="KW-0503">Monooxygenase</keyword>
<keyword evidence="4" id="KW-0547">Nucleotide-binding</keyword>
<evidence type="ECO:0000256" key="13">
    <source>
        <dbReference type="ARBA" id="ARBA00049456"/>
    </source>
</evidence>
<evidence type="ECO:0000256" key="2">
    <source>
        <dbReference type="ARBA" id="ARBA00022630"/>
    </source>
</evidence>
<evidence type="ECO:0000256" key="10">
    <source>
        <dbReference type="ARBA" id="ARBA00034345"/>
    </source>
</evidence>
<evidence type="ECO:0000256" key="7">
    <source>
        <dbReference type="ARBA" id="ARBA00034307"/>
    </source>
</evidence>
<evidence type="ECO:0000313" key="18">
    <source>
        <dbReference type="Proteomes" id="UP000663791"/>
    </source>
</evidence>
<proteinExistence type="inferred from homology"/>
<feature type="domain" description="Acyl-CoA dehydrogenase/oxidase N-terminal" evidence="15">
    <location>
        <begin position="31"/>
        <end position="102"/>
    </location>
</feature>
<dbReference type="GO" id="GO:0050660">
    <property type="term" value="F:flavin adenine dinucleotide binding"/>
    <property type="evidence" value="ECO:0007669"/>
    <property type="project" value="InterPro"/>
</dbReference>
<dbReference type="Pfam" id="PF08028">
    <property type="entry name" value="Acyl-CoA_dh_2"/>
    <property type="match status" value="1"/>
</dbReference>
<dbReference type="Gene3D" id="1.10.540.10">
    <property type="entry name" value="Acyl-CoA dehydrogenase/oxidase, N-terminal domain"/>
    <property type="match status" value="1"/>
</dbReference>
<dbReference type="InterPro" id="IPR036250">
    <property type="entry name" value="AcylCo_DH-like_C"/>
</dbReference>
<dbReference type="InterPro" id="IPR006091">
    <property type="entry name" value="Acyl-CoA_Oxase/DH_mid-dom"/>
</dbReference>
<dbReference type="Proteomes" id="UP000663791">
    <property type="component" value="Unassembled WGS sequence"/>
</dbReference>
<dbReference type="PIRSF" id="PIRSF016578">
    <property type="entry name" value="HsaA"/>
    <property type="match status" value="1"/>
</dbReference>
<comment type="catalytic activity">
    <reaction evidence="12">
        <text>dibenzothiophene 5-oxide + FMNH2 + O2 = dibenzothiophene 5,5-dioxide + FMN + H2O + H(+)</text>
        <dbReference type="Rhea" id="RHEA:49080"/>
        <dbReference type="ChEBI" id="CHEBI:15377"/>
        <dbReference type="ChEBI" id="CHEBI:15378"/>
        <dbReference type="ChEBI" id="CHEBI:15379"/>
        <dbReference type="ChEBI" id="CHEBI:23683"/>
        <dbReference type="ChEBI" id="CHEBI:57618"/>
        <dbReference type="ChEBI" id="CHEBI:58210"/>
        <dbReference type="ChEBI" id="CHEBI:90356"/>
    </reaction>
</comment>
<sequence>MTEKLTAERLLTDLTPAERARMERVESILPAVAAAAEEADAIGAFPAGHVKLLADAGLLGLVVPEEYGGLGGGLRDLAATTYAIGTVCGSTALSFFFHCSASSRGMLPLAALDAGHYSDEEAPEVRAFAEKVLTRMGAEKKMLANFASEAVKASNANVLISTTATKVDGGWMLNGEKSFGCLSGTADYYLVTAARDDIAGIDGLGLFLVARDTPGSRSRAPWRGLGMRASDNHGLIMEDCFVPDDEALAIPGAFTRATQMSRGSWVGNQIAIAAIYAGIAQGVWDYALDRTMSAKFADTGKPIASSPMHQVLIGDGEAALAEAHLWLRRQIELEASDPPILPKNEVVSHWKLAKGSICERAFTVATDALKMCGTSGALMDNVIGRAMRDTAMGLVQAFPAERGKLDLAKIVVEQQGWAGLTTRDSMADASAAGTQAAAASAEGASR</sequence>
<evidence type="ECO:0000259" key="14">
    <source>
        <dbReference type="Pfam" id="PF02770"/>
    </source>
</evidence>
<keyword evidence="5" id="KW-0560">Oxidoreductase</keyword>
<dbReference type="EMBL" id="JAERTX010000004">
    <property type="protein sequence ID" value="MBM9459192.1"/>
    <property type="molecule type" value="Genomic_DNA"/>
</dbReference>
<keyword evidence="3" id="KW-0288">FMN</keyword>
<dbReference type="PANTHER" id="PTHR43884">
    <property type="entry name" value="ACYL-COA DEHYDROGENASE"/>
    <property type="match status" value="1"/>
</dbReference>
<gene>
    <name evidence="17" type="ORF">JK386_04705</name>
</gene>
<name>A0A939BV51_9ACTN</name>
<evidence type="ECO:0000256" key="9">
    <source>
        <dbReference type="ARBA" id="ARBA00034328"/>
    </source>
</evidence>
<evidence type="ECO:0000256" key="3">
    <source>
        <dbReference type="ARBA" id="ARBA00022643"/>
    </source>
</evidence>
<dbReference type="SUPFAM" id="SSF47203">
    <property type="entry name" value="Acyl-CoA dehydrogenase C-terminal domain-like"/>
    <property type="match status" value="1"/>
</dbReference>